<dbReference type="GO" id="GO:0031177">
    <property type="term" value="F:phosphopantetheine binding"/>
    <property type="evidence" value="ECO:0007669"/>
    <property type="project" value="TreeGrafter"/>
</dbReference>
<dbReference type="Pfam" id="PF00550">
    <property type="entry name" value="PP-binding"/>
    <property type="match status" value="1"/>
</dbReference>
<keyword evidence="3" id="KW-0596">Phosphopantetheine</keyword>
<accession>A0A9X7BIH4</accession>
<dbReference type="PROSITE" id="PS00012">
    <property type="entry name" value="PHOSPHOPANTETHEINE"/>
    <property type="match status" value="1"/>
</dbReference>
<protein>
    <recommendedName>
        <fullName evidence="8">Carrier domain-containing protein</fullName>
    </recommendedName>
</protein>
<dbReference type="Pfam" id="PF00975">
    <property type="entry name" value="Thioesterase"/>
    <property type="match status" value="1"/>
</dbReference>
<keyword evidence="5" id="KW-0547">Nucleotide-binding</keyword>
<feature type="domain" description="Carrier" evidence="8">
    <location>
        <begin position="601"/>
        <end position="676"/>
    </location>
</feature>
<dbReference type="FunFam" id="3.40.50.12780:FF:000012">
    <property type="entry name" value="Non-ribosomal peptide synthetase"/>
    <property type="match status" value="1"/>
</dbReference>
<dbReference type="InterPro" id="IPR036736">
    <property type="entry name" value="ACP-like_sf"/>
</dbReference>
<gene>
    <name evidence="9" type="ORF">COK99_31705</name>
</gene>
<dbReference type="Proteomes" id="UP000223366">
    <property type="component" value="Unassembled WGS sequence"/>
</dbReference>
<name>A0A9X7BIH4_BACTU</name>
<dbReference type="FunFam" id="3.40.50.980:FF:000001">
    <property type="entry name" value="Non-ribosomal peptide synthetase"/>
    <property type="match status" value="1"/>
</dbReference>
<comment type="caution">
    <text evidence="9">The sequence shown here is derived from an EMBL/GenBank/DDBJ whole genome shotgun (WGS) entry which is preliminary data.</text>
</comment>
<dbReference type="Pfam" id="PF00668">
    <property type="entry name" value="Condensation"/>
    <property type="match status" value="1"/>
</dbReference>
<dbReference type="InterPro" id="IPR001242">
    <property type="entry name" value="Condensation_dom"/>
</dbReference>
<dbReference type="PANTHER" id="PTHR45527:SF1">
    <property type="entry name" value="FATTY ACID SYNTHASE"/>
    <property type="match status" value="1"/>
</dbReference>
<dbReference type="GO" id="GO:0043041">
    <property type="term" value="P:amino acid activation for nonribosomal peptide biosynthetic process"/>
    <property type="evidence" value="ECO:0007669"/>
    <property type="project" value="TreeGrafter"/>
</dbReference>
<reference evidence="9 10" key="1">
    <citation type="submission" date="2017-09" db="EMBL/GenBank/DDBJ databases">
        <title>Large-scale bioinformatics analysis of Bacillus genomes uncovers conserved roles of natural products in bacterial physiology.</title>
        <authorList>
            <consortium name="Agbiome Team Llc"/>
            <person name="Bleich R.M."/>
            <person name="Grubbs K.J."/>
            <person name="Santa Maria K.C."/>
            <person name="Allen S.E."/>
            <person name="Farag S."/>
            <person name="Shank E.A."/>
            <person name="Bowers A."/>
        </authorList>
    </citation>
    <scope>NUCLEOTIDE SEQUENCE [LARGE SCALE GENOMIC DNA]</scope>
    <source>
        <strain evidence="9 10">AFS060060</strain>
    </source>
</reference>
<dbReference type="AlphaFoldDB" id="A0A9X7BIH4"/>
<dbReference type="GO" id="GO:0005524">
    <property type="term" value="F:ATP binding"/>
    <property type="evidence" value="ECO:0007669"/>
    <property type="project" value="UniProtKB-KW"/>
</dbReference>
<evidence type="ECO:0000259" key="8">
    <source>
        <dbReference type="PROSITE" id="PS50075"/>
    </source>
</evidence>
<dbReference type="PANTHER" id="PTHR45527">
    <property type="entry name" value="NONRIBOSOMAL PEPTIDE SYNTHETASE"/>
    <property type="match status" value="1"/>
</dbReference>
<dbReference type="SUPFAM" id="SSF52777">
    <property type="entry name" value="CoA-dependent acyltransferases"/>
    <property type="match status" value="1"/>
</dbReference>
<dbReference type="Pfam" id="PF13193">
    <property type="entry name" value="AMP-binding_C"/>
    <property type="match status" value="1"/>
</dbReference>
<evidence type="ECO:0000256" key="7">
    <source>
        <dbReference type="ARBA" id="ARBA00023194"/>
    </source>
</evidence>
<dbReference type="EMBL" id="NVDU01000127">
    <property type="protein sequence ID" value="PFV22812.1"/>
    <property type="molecule type" value="Genomic_DNA"/>
</dbReference>
<sequence length="948" mass="108899">NMEMKDIELPEVQIKQYGINNRKAKFDITLNIEEVGNKLICEVEYKSRLYNRKSIEKMLKHYVNVLTSIASNTELRIVDIELLSEDEKKRILVEFNNTYADYQMDKTISKLFEEQVEKTPESLAVVFENERLTYKELNEKSNQLGRMLRAKGVKADSIVGIMVEASLEMIVGIMGVLKAGGAYLPIDAQYPEDRIKYMLDDSQTKIIIQKGNSNSYGIEAVAIDGDFSDHSKDNIEAISDYKDLAYLIYTSGSTGKPKGTMIEQRGLVNYITWANKTYVKNESVDFPLYSSISFDLTVTSIFTPLISGNKIVVYKEQENEPVIRRVFQDNKVGIVKLTPSHLEMIKDIDNSNSSIKRLVVGGESLKTGLAKEVYESFNKNVEIYNEYGPTETVVGCMLYRYDYDKCKSISVPIGKPADNVCIYILDEEKQVIPIGFTGEIYIGGDGVSRGYLSREELTADKFISNPFKPGEKMYRSGDIARWLPDGNVEYLGRMDDQIKIKGYRIELREINNVINSLDGVREAVTLVNGNDENRYLCTYMVLDDGVDLQSIKYNTQNKLPHYMLPNSYVTVDKMPLTINGKVDKQALQKMHRTDEVEKKIPPRNFHENTIAQIWKEVLNLEEIFIDDDFFEMGGNSINVIQVANRLLESLGLEVPYSDLIVYTTVRKLSEYTQTIDSYSSNQFKHAYKINKSTSKRKIFIIHGADGSIFYFRHLAKLLEDDYSVYGLQPKGLKGDEAFPNSYYQMLHDYVKEIRAIQPEGPYIIAGFCIGNFLVNDMGNIFELQGDEVAALLYLDSEAYIENRHYKGLFVYKSILNTIDAWRKIFRKDKMFTLEKFNNLMPKAKPISKDNQLEILKQRSSIQNYYSKTLPINSKYMHLGFAKSPTIVIKSEENNHHLFKEELWRNMVKGELEYYETPGDHETLLLPPYVGRVAEIIKRELPKYCEKDL</sequence>
<dbReference type="SUPFAM" id="SSF47336">
    <property type="entry name" value="ACP-like"/>
    <property type="match status" value="1"/>
</dbReference>
<dbReference type="InterPro" id="IPR020845">
    <property type="entry name" value="AMP-binding_CS"/>
</dbReference>
<dbReference type="InterPro" id="IPR045851">
    <property type="entry name" value="AMP-bd_C_sf"/>
</dbReference>
<dbReference type="Gene3D" id="3.40.50.1820">
    <property type="entry name" value="alpha/beta hydrolase"/>
    <property type="match status" value="1"/>
</dbReference>
<comment type="similarity">
    <text evidence="2">Belongs to the ATP-dependent AMP-binding enzyme family.</text>
</comment>
<dbReference type="Gene3D" id="3.30.559.30">
    <property type="entry name" value="Nonribosomal peptide synthetase, condensation domain"/>
    <property type="match status" value="1"/>
</dbReference>
<dbReference type="Pfam" id="PF00501">
    <property type="entry name" value="AMP-binding"/>
    <property type="match status" value="1"/>
</dbReference>
<evidence type="ECO:0000313" key="10">
    <source>
        <dbReference type="Proteomes" id="UP000223366"/>
    </source>
</evidence>
<organism evidence="9 10">
    <name type="scientific">Bacillus thuringiensis</name>
    <dbReference type="NCBI Taxonomy" id="1428"/>
    <lineage>
        <taxon>Bacteria</taxon>
        <taxon>Bacillati</taxon>
        <taxon>Bacillota</taxon>
        <taxon>Bacilli</taxon>
        <taxon>Bacillales</taxon>
        <taxon>Bacillaceae</taxon>
        <taxon>Bacillus</taxon>
        <taxon>Bacillus cereus group</taxon>
    </lineage>
</organism>
<dbReference type="InterPro" id="IPR010071">
    <property type="entry name" value="AA_adenyl_dom"/>
</dbReference>
<dbReference type="InterPro" id="IPR029058">
    <property type="entry name" value="AB_hydrolase_fold"/>
</dbReference>
<dbReference type="GO" id="GO:0044550">
    <property type="term" value="P:secondary metabolite biosynthetic process"/>
    <property type="evidence" value="ECO:0007669"/>
    <property type="project" value="TreeGrafter"/>
</dbReference>
<comment type="cofactor">
    <cofactor evidence="1">
        <name>pantetheine 4'-phosphate</name>
        <dbReference type="ChEBI" id="CHEBI:47942"/>
    </cofactor>
</comment>
<dbReference type="InterPro" id="IPR001031">
    <property type="entry name" value="Thioesterase"/>
</dbReference>
<dbReference type="InterPro" id="IPR025110">
    <property type="entry name" value="AMP-bd_C"/>
</dbReference>
<dbReference type="InterPro" id="IPR000873">
    <property type="entry name" value="AMP-dep_synth/lig_dom"/>
</dbReference>
<evidence type="ECO:0000256" key="1">
    <source>
        <dbReference type="ARBA" id="ARBA00001957"/>
    </source>
</evidence>
<keyword evidence="7" id="KW-0045">Antibiotic biosynthesis</keyword>
<keyword evidence="6" id="KW-0067">ATP-binding</keyword>
<dbReference type="NCBIfam" id="TIGR01733">
    <property type="entry name" value="AA-adenyl-dom"/>
    <property type="match status" value="1"/>
</dbReference>
<dbReference type="PROSITE" id="PS00455">
    <property type="entry name" value="AMP_BINDING"/>
    <property type="match status" value="1"/>
</dbReference>
<dbReference type="FunFam" id="2.30.38.10:FF:000001">
    <property type="entry name" value="Non-ribosomal peptide synthetase PvdI"/>
    <property type="match status" value="1"/>
</dbReference>
<dbReference type="RefSeq" id="WP_141544724.1">
    <property type="nucleotide sequence ID" value="NZ_NVDU01000127.1"/>
</dbReference>
<dbReference type="InterPro" id="IPR006162">
    <property type="entry name" value="Ppantetheine_attach_site"/>
</dbReference>
<evidence type="ECO:0000256" key="4">
    <source>
        <dbReference type="ARBA" id="ARBA00022553"/>
    </source>
</evidence>
<dbReference type="Gene3D" id="2.30.38.10">
    <property type="entry name" value="Luciferase, Domain 3"/>
    <property type="match status" value="1"/>
</dbReference>
<evidence type="ECO:0000256" key="6">
    <source>
        <dbReference type="ARBA" id="ARBA00022840"/>
    </source>
</evidence>
<dbReference type="Gene3D" id="3.40.50.980">
    <property type="match status" value="2"/>
</dbReference>
<feature type="non-terminal residue" evidence="9">
    <location>
        <position position="1"/>
    </location>
</feature>
<dbReference type="GO" id="GO:0003824">
    <property type="term" value="F:catalytic activity"/>
    <property type="evidence" value="ECO:0007669"/>
    <property type="project" value="InterPro"/>
</dbReference>
<dbReference type="SUPFAM" id="SSF53474">
    <property type="entry name" value="alpha/beta-Hydrolases"/>
    <property type="match status" value="1"/>
</dbReference>
<dbReference type="PROSITE" id="PS50075">
    <property type="entry name" value="CARRIER"/>
    <property type="match status" value="1"/>
</dbReference>
<evidence type="ECO:0000313" key="9">
    <source>
        <dbReference type="EMBL" id="PFV22812.1"/>
    </source>
</evidence>
<dbReference type="GO" id="GO:0017000">
    <property type="term" value="P:antibiotic biosynthetic process"/>
    <property type="evidence" value="ECO:0007669"/>
    <property type="project" value="UniProtKB-KW"/>
</dbReference>
<dbReference type="GO" id="GO:0005829">
    <property type="term" value="C:cytosol"/>
    <property type="evidence" value="ECO:0007669"/>
    <property type="project" value="TreeGrafter"/>
</dbReference>
<evidence type="ECO:0000256" key="5">
    <source>
        <dbReference type="ARBA" id="ARBA00022741"/>
    </source>
</evidence>
<evidence type="ECO:0000256" key="2">
    <source>
        <dbReference type="ARBA" id="ARBA00006432"/>
    </source>
</evidence>
<proteinExistence type="inferred from homology"/>
<keyword evidence="4" id="KW-0597">Phosphoprotein</keyword>
<dbReference type="SUPFAM" id="SSF56801">
    <property type="entry name" value="Acetyl-CoA synthetase-like"/>
    <property type="match status" value="1"/>
</dbReference>
<dbReference type="Gene3D" id="1.10.1200.10">
    <property type="entry name" value="ACP-like"/>
    <property type="match status" value="1"/>
</dbReference>
<evidence type="ECO:0000256" key="3">
    <source>
        <dbReference type="ARBA" id="ARBA00022450"/>
    </source>
</evidence>
<dbReference type="InterPro" id="IPR009081">
    <property type="entry name" value="PP-bd_ACP"/>
</dbReference>
<dbReference type="Gene3D" id="3.30.300.30">
    <property type="match status" value="1"/>
</dbReference>